<evidence type="ECO:0000313" key="1">
    <source>
        <dbReference type="EMBL" id="GGY98425.1"/>
    </source>
</evidence>
<keyword evidence="2" id="KW-1185">Reference proteome</keyword>
<accession>A0A918UEV1</accession>
<protein>
    <submittedName>
        <fullName evidence="1">Uncharacterized protein</fullName>
    </submittedName>
</protein>
<comment type="caution">
    <text evidence="1">The sequence shown here is derived from an EMBL/GenBank/DDBJ whole genome shotgun (WGS) entry which is preliminary data.</text>
</comment>
<dbReference type="AlphaFoldDB" id="A0A918UEV1"/>
<reference evidence="1" key="2">
    <citation type="submission" date="2020-09" db="EMBL/GenBank/DDBJ databases">
        <authorList>
            <person name="Sun Q."/>
            <person name="Ohkuma M."/>
        </authorList>
    </citation>
    <scope>NUCLEOTIDE SEQUENCE</scope>
    <source>
        <strain evidence="1">JCM 4815</strain>
    </source>
</reference>
<reference evidence="1" key="1">
    <citation type="journal article" date="2014" name="Int. J. Syst. Evol. Microbiol.">
        <title>Complete genome sequence of Corynebacterium casei LMG S-19264T (=DSM 44701T), isolated from a smear-ripened cheese.</title>
        <authorList>
            <consortium name="US DOE Joint Genome Institute (JGI-PGF)"/>
            <person name="Walter F."/>
            <person name="Albersmeier A."/>
            <person name="Kalinowski J."/>
            <person name="Ruckert C."/>
        </authorList>
    </citation>
    <scope>NUCLEOTIDE SEQUENCE</scope>
    <source>
        <strain evidence="1">JCM 4815</strain>
    </source>
</reference>
<dbReference type="Proteomes" id="UP000622166">
    <property type="component" value="Unassembled WGS sequence"/>
</dbReference>
<name>A0A918UEV1_9ACTN</name>
<proteinExistence type="predicted"/>
<evidence type="ECO:0000313" key="2">
    <source>
        <dbReference type="Proteomes" id="UP000622166"/>
    </source>
</evidence>
<dbReference type="RefSeq" id="WP_189856768.1">
    <property type="nucleotide sequence ID" value="NZ_BMVW01000002.1"/>
</dbReference>
<gene>
    <name evidence="1" type="ORF">GCM10010365_16240</name>
</gene>
<dbReference type="EMBL" id="BMVW01000002">
    <property type="protein sequence ID" value="GGY98425.1"/>
    <property type="molecule type" value="Genomic_DNA"/>
</dbReference>
<sequence length="56" mass="5884">MGELRVSVTLTFDTDTPPPVLAMAVGQAVAAQVPDQLTGIDWYTFDLDDETEGAGG</sequence>
<organism evidence="1 2">
    <name type="scientific">Streptomyces poonensis</name>
    <dbReference type="NCBI Taxonomy" id="68255"/>
    <lineage>
        <taxon>Bacteria</taxon>
        <taxon>Bacillati</taxon>
        <taxon>Actinomycetota</taxon>
        <taxon>Actinomycetes</taxon>
        <taxon>Kitasatosporales</taxon>
        <taxon>Streptomycetaceae</taxon>
        <taxon>Streptomyces</taxon>
    </lineage>
</organism>